<evidence type="ECO:0000313" key="2">
    <source>
        <dbReference type="EMBL" id="GJS58193.1"/>
    </source>
</evidence>
<dbReference type="EMBL" id="BQNB010009062">
    <property type="protein sequence ID" value="GJS58193.1"/>
    <property type="molecule type" value="Genomic_DNA"/>
</dbReference>
<feature type="region of interest" description="Disordered" evidence="1">
    <location>
        <begin position="63"/>
        <end position="84"/>
    </location>
</feature>
<comment type="caution">
    <text evidence="2">The sequence shown here is derived from an EMBL/GenBank/DDBJ whole genome shotgun (WGS) entry which is preliminary data.</text>
</comment>
<accession>A0ABQ4WZH6</accession>
<protein>
    <submittedName>
        <fullName evidence="2">Uncharacterized protein</fullName>
    </submittedName>
</protein>
<reference evidence="2" key="1">
    <citation type="journal article" date="2022" name="Int. J. Mol. Sci.">
        <title>Draft Genome of Tanacetum Coccineum: Genomic Comparison of Closely Related Tanacetum-Family Plants.</title>
        <authorList>
            <person name="Yamashiro T."/>
            <person name="Shiraishi A."/>
            <person name="Nakayama K."/>
            <person name="Satake H."/>
        </authorList>
    </citation>
    <scope>NUCLEOTIDE SEQUENCE</scope>
</reference>
<organism evidence="2 3">
    <name type="scientific">Tanacetum coccineum</name>
    <dbReference type="NCBI Taxonomy" id="301880"/>
    <lineage>
        <taxon>Eukaryota</taxon>
        <taxon>Viridiplantae</taxon>
        <taxon>Streptophyta</taxon>
        <taxon>Embryophyta</taxon>
        <taxon>Tracheophyta</taxon>
        <taxon>Spermatophyta</taxon>
        <taxon>Magnoliopsida</taxon>
        <taxon>eudicotyledons</taxon>
        <taxon>Gunneridae</taxon>
        <taxon>Pentapetalae</taxon>
        <taxon>asterids</taxon>
        <taxon>campanulids</taxon>
        <taxon>Asterales</taxon>
        <taxon>Asteraceae</taxon>
        <taxon>Asteroideae</taxon>
        <taxon>Anthemideae</taxon>
        <taxon>Anthemidinae</taxon>
        <taxon>Tanacetum</taxon>
    </lineage>
</organism>
<dbReference type="Proteomes" id="UP001151760">
    <property type="component" value="Unassembled WGS sequence"/>
</dbReference>
<reference evidence="2" key="2">
    <citation type="submission" date="2022-01" db="EMBL/GenBank/DDBJ databases">
        <authorList>
            <person name="Yamashiro T."/>
            <person name="Shiraishi A."/>
            <person name="Satake H."/>
            <person name="Nakayama K."/>
        </authorList>
    </citation>
    <scope>NUCLEOTIDE SEQUENCE</scope>
</reference>
<keyword evidence="3" id="KW-1185">Reference proteome</keyword>
<proteinExistence type="predicted"/>
<evidence type="ECO:0000256" key="1">
    <source>
        <dbReference type="SAM" id="MobiDB-lite"/>
    </source>
</evidence>
<sequence>MYMAKIQEFLTAESGPAFDAKPLEQVQSNDDYNVSATKRQHSEQPKTINDTYMVETVDSNVIPNSLDMCDNEEHADQNDEEYED</sequence>
<evidence type="ECO:0000313" key="3">
    <source>
        <dbReference type="Proteomes" id="UP001151760"/>
    </source>
</evidence>
<gene>
    <name evidence="2" type="ORF">Tco_0652977</name>
</gene>
<name>A0ABQ4WZH6_9ASTR</name>